<dbReference type="GO" id="GO:1990904">
    <property type="term" value="C:ribonucleoprotein complex"/>
    <property type="evidence" value="ECO:0007669"/>
    <property type="project" value="UniProtKB-KW"/>
</dbReference>
<dbReference type="InterPro" id="IPR036935">
    <property type="entry name" value="Ribosomal_bL9_N_sf"/>
</dbReference>
<dbReference type="GO" id="GO:0003735">
    <property type="term" value="F:structural constituent of ribosome"/>
    <property type="evidence" value="ECO:0007669"/>
    <property type="project" value="InterPro"/>
</dbReference>
<evidence type="ECO:0000256" key="4">
    <source>
        <dbReference type="ARBA" id="ARBA00022980"/>
    </source>
</evidence>
<dbReference type="HAMAP" id="MF_00503">
    <property type="entry name" value="Ribosomal_bL9"/>
    <property type="match status" value="1"/>
</dbReference>
<reference evidence="10" key="1">
    <citation type="submission" date="2020-05" db="EMBL/GenBank/DDBJ databases">
        <authorList>
            <person name="Chiriac C."/>
            <person name="Salcher M."/>
            <person name="Ghai R."/>
            <person name="Kavagutti S V."/>
        </authorList>
    </citation>
    <scope>NUCLEOTIDE SEQUENCE</scope>
</reference>
<dbReference type="Pfam" id="PF03948">
    <property type="entry name" value="Ribosomal_L9_C"/>
    <property type="match status" value="1"/>
</dbReference>
<proteinExistence type="inferred from homology"/>
<evidence type="ECO:0000313" key="10">
    <source>
        <dbReference type="EMBL" id="CAB4767011.1"/>
    </source>
</evidence>
<evidence type="ECO:0000259" key="7">
    <source>
        <dbReference type="PROSITE" id="PS00651"/>
    </source>
</evidence>
<dbReference type="InterPro" id="IPR036791">
    <property type="entry name" value="Ribosomal_bL9_C_sf"/>
</dbReference>
<evidence type="ECO:0000256" key="5">
    <source>
        <dbReference type="ARBA" id="ARBA00023274"/>
    </source>
</evidence>
<organism evidence="10">
    <name type="scientific">freshwater metagenome</name>
    <dbReference type="NCBI Taxonomy" id="449393"/>
    <lineage>
        <taxon>unclassified sequences</taxon>
        <taxon>metagenomes</taxon>
        <taxon>ecological metagenomes</taxon>
    </lineage>
</organism>
<dbReference type="EMBL" id="CAEZXH010000097">
    <property type="protein sequence ID" value="CAB4692526.1"/>
    <property type="molecule type" value="Genomic_DNA"/>
</dbReference>
<dbReference type="InterPro" id="IPR009027">
    <property type="entry name" value="Ribosomal_bL9/RNase_H1_N"/>
</dbReference>
<keyword evidence="3" id="KW-0694">RNA-binding</keyword>
<dbReference type="FunFam" id="3.40.5.10:FF:000003">
    <property type="entry name" value="50S ribosomal protein L9"/>
    <property type="match status" value="1"/>
</dbReference>
<gene>
    <name evidence="8" type="ORF">UFOPK2360_01225</name>
    <name evidence="9" type="ORF">UFOPK2731_01260</name>
    <name evidence="10" type="ORF">UFOPK2922_00090</name>
</gene>
<evidence type="ECO:0000313" key="8">
    <source>
        <dbReference type="EMBL" id="CAB4692526.1"/>
    </source>
</evidence>
<dbReference type="GO" id="GO:0005840">
    <property type="term" value="C:ribosome"/>
    <property type="evidence" value="ECO:0007669"/>
    <property type="project" value="UniProtKB-KW"/>
</dbReference>
<dbReference type="Gene3D" id="3.40.5.10">
    <property type="entry name" value="Ribosomal protein L9, N-terminal domain"/>
    <property type="match status" value="1"/>
</dbReference>
<dbReference type="SUPFAM" id="SSF55653">
    <property type="entry name" value="Ribosomal protein L9 C-domain"/>
    <property type="match status" value="1"/>
</dbReference>
<dbReference type="AlphaFoldDB" id="A0A6J6V4C5"/>
<keyword evidence="5" id="KW-0687">Ribonucleoprotein</keyword>
<dbReference type="InterPro" id="IPR020070">
    <property type="entry name" value="Ribosomal_bL9_N"/>
</dbReference>
<dbReference type="Pfam" id="PF01281">
    <property type="entry name" value="Ribosomal_L9_N"/>
    <property type="match status" value="1"/>
</dbReference>
<dbReference type="PANTHER" id="PTHR21368">
    <property type="entry name" value="50S RIBOSOMAL PROTEIN L9"/>
    <property type="match status" value="1"/>
</dbReference>
<feature type="domain" description="Ribosomal protein L9" evidence="7">
    <location>
        <begin position="13"/>
        <end position="40"/>
    </location>
</feature>
<name>A0A6J6V4C5_9ZZZZ</name>
<dbReference type="SUPFAM" id="SSF55658">
    <property type="entry name" value="L9 N-domain-like"/>
    <property type="match status" value="1"/>
</dbReference>
<dbReference type="PROSITE" id="PS00651">
    <property type="entry name" value="RIBOSOMAL_L9"/>
    <property type="match status" value="1"/>
</dbReference>
<protein>
    <recommendedName>
        <fullName evidence="6">50S ribosomal protein L9</fullName>
    </recommendedName>
</protein>
<comment type="similarity">
    <text evidence="1">Belongs to the bacterial ribosomal protein bL9 family.</text>
</comment>
<evidence type="ECO:0000256" key="1">
    <source>
        <dbReference type="ARBA" id="ARBA00010605"/>
    </source>
</evidence>
<dbReference type="EMBL" id="CAEZYO010000054">
    <property type="protein sequence ID" value="CAB4737413.1"/>
    <property type="molecule type" value="Genomic_DNA"/>
</dbReference>
<evidence type="ECO:0000256" key="6">
    <source>
        <dbReference type="ARBA" id="ARBA00035456"/>
    </source>
</evidence>
<dbReference type="GO" id="GO:0006412">
    <property type="term" value="P:translation"/>
    <property type="evidence" value="ECO:0007669"/>
    <property type="project" value="InterPro"/>
</dbReference>
<evidence type="ECO:0000256" key="3">
    <source>
        <dbReference type="ARBA" id="ARBA00022884"/>
    </source>
</evidence>
<dbReference type="InterPro" id="IPR020069">
    <property type="entry name" value="Ribosomal_bL9_C"/>
</dbReference>
<dbReference type="NCBIfam" id="TIGR00158">
    <property type="entry name" value="L9"/>
    <property type="match status" value="1"/>
</dbReference>
<dbReference type="Gene3D" id="3.10.430.100">
    <property type="entry name" value="Ribosomal protein L9, C-terminal domain"/>
    <property type="match status" value="1"/>
</dbReference>
<dbReference type="EMBL" id="CAEZZS010000002">
    <property type="protein sequence ID" value="CAB4767011.1"/>
    <property type="molecule type" value="Genomic_DNA"/>
</dbReference>
<keyword evidence="4" id="KW-0689">Ribosomal protein</keyword>
<evidence type="ECO:0000313" key="9">
    <source>
        <dbReference type="EMBL" id="CAB4737413.1"/>
    </source>
</evidence>
<sequence>MKLILTQEVNGLGHPGDVVTVKDGFARNFLVPNGKAIAWSTGGEKQITSIRRARKAREIRDVEHAREIKATLEGADVKVGAKVGTAGRLFGSVTDKDVAQAVKSAIGIDVDRHRIKMAGHIKTLGRHSVKVTLLSNVVATVNIEVVPA</sequence>
<evidence type="ECO:0000256" key="2">
    <source>
        <dbReference type="ARBA" id="ARBA00022730"/>
    </source>
</evidence>
<keyword evidence="2" id="KW-0699">rRNA-binding</keyword>
<dbReference type="InterPro" id="IPR020594">
    <property type="entry name" value="Ribosomal_bL9_bac/chp"/>
</dbReference>
<accession>A0A6J6V4C5</accession>
<dbReference type="GO" id="GO:0019843">
    <property type="term" value="F:rRNA binding"/>
    <property type="evidence" value="ECO:0007669"/>
    <property type="project" value="UniProtKB-KW"/>
</dbReference>
<dbReference type="InterPro" id="IPR000244">
    <property type="entry name" value="Ribosomal_bL9"/>
</dbReference>